<evidence type="ECO:0000256" key="4">
    <source>
        <dbReference type="ARBA" id="ARBA00023163"/>
    </source>
</evidence>
<dbReference type="SUPFAM" id="SSF55781">
    <property type="entry name" value="GAF domain-like"/>
    <property type="match status" value="1"/>
</dbReference>
<protein>
    <submittedName>
        <fullName evidence="6">GAF and ANTAR domain-containing protein</fullName>
    </submittedName>
</protein>
<dbReference type="InterPro" id="IPR036388">
    <property type="entry name" value="WH-like_DNA-bd_sf"/>
</dbReference>
<keyword evidence="1" id="KW-0808">Transferase</keyword>
<keyword evidence="7" id="KW-1185">Reference proteome</keyword>
<evidence type="ECO:0000313" key="6">
    <source>
        <dbReference type="EMBL" id="MFC7615392.1"/>
    </source>
</evidence>
<dbReference type="InterPro" id="IPR029016">
    <property type="entry name" value="GAF-like_dom_sf"/>
</dbReference>
<proteinExistence type="predicted"/>
<dbReference type="PIRSF" id="PIRSF036625">
    <property type="entry name" value="GAF_ANTAR"/>
    <property type="match status" value="1"/>
</dbReference>
<dbReference type="SMART" id="SM01012">
    <property type="entry name" value="ANTAR"/>
    <property type="match status" value="1"/>
</dbReference>
<dbReference type="InterPro" id="IPR011006">
    <property type="entry name" value="CheY-like_superfamily"/>
</dbReference>
<organism evidence="6 7">
    <name type="scientific">Actinokineospora soli</name>
    <dbReference type="NCBI Taxonomy" id="1048753"/>
    <lineage>
        <taxon>Bacteria</taxon>
        <taxon>Bacillati</taxon>
        <taxon>Actinomycetota</taxon>
        <taxon>Actinomycetes</taxon>
        <taxon>Pseudonocardiales</taxon>
        <taxon>Pseudonocardiaceae</taxon>
        <taxon>Actinokineospora</taxon>
    </lineage>
</organism>
<dbReference type="SUPFAM" id="SSF52172">
    <property type="entry name" value="CheY-like"/>
    <property type="match status" value="1"/>
</dbReference>
<dbReference type="InterPro" id="IPR012074">
    <property type="entry name" value="GAF_ANTAR"/>
</dbReference>
<keyword evidence="2" id="KW-0418">Kinase</keyword>
<dbReference type="Pfam" id="PF13185">
    <property type="entry name" value="GAF_2"/>
    <property type="match status" value="1"/>
</dbReference>
<keyword evidence="4" id="KW-0804">Transcription</keyword>
<gene>
    <name evidence="6" type="ORF">ACFQV2_19685</name>
</gene>
<reference evidence="7" key="1">
    <citation type="journal article" date="2019" name="Int. J. Syst. Evol. Microbiol.">
        <title>The Global Catalogue of Microorganisms (GCM) 10K type strain sequencing project: providing services to taxonomists for standard genome sequencing and annotation.</title>
        <authorList>
            <consortium name="The Broad Institute Genomics Platform"/>
            <consortium name="The Broad Institute Genome Sequencing Center for Infectious Disease"/>
            <person name="Wu L."/>
            <person name="Ma J."/>
        </authorList>
    </citation>
    <scope>NUCLEOTIDE SEQUENCE [LARGE SCALE GENOMIC DNA]</scope>
    <source>
        <strain evidence="7">JCM 17695</strain>
    </source>
</reference>
<dbReference type="Pfam" id="PF03861">
    <property type="entry name" value="ANTAR"/>
    <property type="match status" value="1"/>
</dbReference>
<dbReference type="InterPro" id="IPR003018">
    <property type="entry name" value="GAF"/>
</dbReference>
<evidence type="ECO:0000256" key="3">
    <source>
        <dbReference type="ARBA" id="ARBA00023015"/>
    </source>
</evidence>
<evidence type="ECO:0000256" key="2">
    <source>
        <dbReference type="ARBA" id="ARBA00022777"/>
    </source>
</evidence>
<accession>A0ABW2TR53</accession>
<dbReference type="Gene3D" id="3.30.450.40">
    <property type="match status" value="1"/>
</dbReference>
<name>A0ABW2TR53_9PSEU</name>
<sequence length="229" mass="24961">MSQEDLARQLGDLARYLQGKDSLEETLQSIVDAAVGSVHGAEYAGLSVVESRKAMRTVAVSDDLVCEVDQAQIDFQEGPCLSALHVKHTVRVTDLARDERWPRFASAAVALGIRSMLSFQLYVIADDLGALNLYARDAGAFTDDSEQTGLLFATHAAVAMADAQEQAHLTRAITTRDLIGQAKGILMERHRLTGDQAFALLVRASQRTNTKLLDVAEYLVHSGELPKPR</sequence>
<keyword evidence="3" id="KW-0805">Transcription regulation</keyword>
<evidence type="ECO:0000256" key="1">
    <source>
        <dbReference type="ARBA" id="ARBA00022679"/>
    </source>
</evidence>
<dbReference type="InterPro" id="IPR005561">
    <property type="entry name" value="ANTAR"/>
</dbReference>
<comment type="caution">
    <text evidence="6">The sequence shown here is derived from an EMBL/GenBank/DDBJ whole genome shotgun (WGS) entry which is preliminary data.</text>
</comment>
<dbReference type="PROSITE" id="PS50921">
    <property type="entry name" value="ANTAR"/>
    <property type="match status" value="1"/>
</dbReference>
<evidence type="ECO:0000259" key="5">
    <source>
        <dbReference type="PROSITE" id="PS50921"/>
    </source>
</evidence>
<dbReference type="EMBL" id="JBHTEY010000004">
    <property type="protein sequence ID" value="MFC7615392.1"/>
    <property type="molecule type" value="Genomic_DNA"/>
</dbReference>
<dbReference type="Proteomes" id="UP001596512">
    <property type="component" value="Unassembled WGS sequence"/>
</dbReference>
<dbReference type="Gene3D" id="1.10.10.10">
    <property type="entry name" value="Winged helix-like DNA-binding domain superfamily/Winged helix DNA-binding domain"/>
    <property type="match status" value="1"/>
</dbReference>
<feature type="domain" description="ANTAR" evidence="5">
    <location>
        <begin position="159"/>
        <end position="220"/>
    </location>
</feature>
<evidence type="ECO:0000313" key="7">
    <source>
        <dbReference type="Proteomes" id="UP001596512"/>
    </source>
</evidence>